<keyword evidence="2" id="KW-1185">Reference proteome</keyword>
<gene>
    <name evidence="1" type="ORF">AOZ06_16655</name>
</gene>
<name>A0A0N9HTB1_9PSEU</name>
<dbReference type="AlphaFoldDB" id="A0A0N9HTB1"/>
<dbReference type="STRING" id="860235.AOZ06_16655"/>
<evidence type="ECO:0000313" key="1">
    <source>
        <dbReference type="EMBL" id="ALG08321.1"/>
    </source>
</evidence>
<proteinExistence type="predicted"/>
<dbReference type="KEGG" id="kphy:AOZ06_16655"/>
<dbReference type="EMBL" id="CP012752">
    <property type="protein sequence ID" value="ALG08321.1"/>
    <property type="molecule type" value="Genomic_DNA"/>
</dbReference>
<reference evidence="1 2" key="1">
    <citation type="submission" date="2015-07" db="EMBL/GenBank/DDBJ databases">
        <title>Genome sequencing of Kibdelosporangium phytohabitans.</title>
        <authorList>
            <person name="Qin S."/>
            <person name="Xing K."/>
        </authorList>
    </citation>
    <scope>NUCLEOTIDE SEQUENCE [LARGE SCALE GENOMIC DNA]</scope>
    <source>
        <strain evidence="1 2">KLBMP1111</strain>
    </source>
</reference>
<evidence type="ECO:0000313" key="2">
    <source>
        <dbReference type="Proteomes" id="UP000063699"/>
    </source>
</evidence>
<accession>A0A0N9HTB1</accession>
<sequence>MRWFMGGQGYMVSKHSTDFLGFAERQTAGHRETENEEHLEKLLVHAFLEDLRIAYRRRRLWVLPRRVGFRRTAYIAVLLNEATTGNGGRPQRDR</sequence>
<protein>
    <submittedName>
        <fullName evidence="1">Uncharacterized protein</fullName>
    </submittedName>
</protein>
<dbReference type="Proteomes" id="UP000063699">
    <property type="component" value="Chromosome"/>
</dbReference>
<organism evidence="1 2">
    <name type="scientific">Kibdelosporangium phytohabitans</name>
    <dbReference type="NCBI Taxonomy" id="860235"/>
    <lineage>
        <taxon>Bacteria</taxon>
        <taxon>Bacillati</taxon>
        <taxon>Actinomycetota</taxon>
        <taxon>Actinomycetes</taxon>
        <taxon>Pseudonocardiales</taxon>
        <taxon>Pseudonocardiaceae</taxon>
        <taxon>Kibdelosporangium</taxon>
    </lineage>
</organism>